<evidence type="ECO:0000313" key="2">
    <source>
        <dbReference type="Proteomes" id="UP000242715"/>
    </source>
</evidence>
<sequence length="78" mass="8884">MLTCWRVFSTESDKIHLLQAAFVCYDLLHATAAKRRGPAPQQITSVTALKMQQSCCKFEESVKSAAWRRISFTDSQYP</sequence>
<accession>A0A2Z6LMX9</accession>
<protein>
    <submittedName>
        <fullName evidence="1">Uncharacterized protein</fullName>
    </submittedName>
</protein>
<name>A0A2Z6LMX9_TRISU</name>
<dbReference type="EMBL" id="DF973194">
    <property type="protein sequence ID" value="GAU19124.1"/>
    <property type="molecule type" value="Genomic_DNA"/>
</dbReference>
<organism evidence="1 2">
    <name type="scientific">Trifolium subterraneum</name>
    <name type="common">Subterranean clover</name>
    <dbReference type="NCBI Taxonomy" id="3900"/>
    <lineage>
        <taxon>Eukaryota</taxon>
        <taxon>Viridiplantae</taxon>
        <taxon>Streptophyta</taxon>
        <taxon>Embryophyta</taxon>
        <taxon>Tracheophyta</taxon>
        <taxon>Spermatophyta</taxon>
        <taxon>Magnoliopsida</taxon>
        <taxon>eudicotyledons</taxon>
        <taxon>Gunneridae</taxon>
        <taxon>Pentapetalae</taxon>
        <taxon>rosids</taxon>
        <taxon>fabids</taxon>
        <taxon>Fabales</taxon>
        <taxon>Fabaceae</taxon>
        <taxon>Papilionoideae</taxon>
        <taxon>50 kb inversion clade</taxon>
        <taxon>NPAAA clade</taxon>
        <taxon>Hologalegina</taxon>
        <taxon>IRL clade</taxon>
        <taxon>Trifolieae</taxon>
        <taxon>Trifolium</taxon>
    </lineage>
</organism>
<evidence type="ECO:0000313" key="1">
    <source>
        <dbReference type="EMBL" id="GAU19124.1"/>
    </source>
</evidence>
<proteinExistence type="predicted"/>
<keyword evidence="2" id="KW-1185">Reference proteome</keyword>
<gene>
    <name evidence="1" type="ORF">TSUD_79470</name>
</gene>
<dbReference type="AlphaFoldDB" id="A0A2Z6LMX9"/>
<dbReference type="Proteomes" id="UP000242715">
    <property type="component" value="Unassembled WGS sequence"/>
</dbReference>
<reference evidence="2" key="1">
    <citation type="journal article" date="2017" name="Front. Plant Sci.">
        <title>Climate Clever Clovers: New Paradigm to Reduce the Environmental Footprint of Ruminants by Breeding Low Methanogenic Forages Utilizing Haplotype Variation.</title>
        <authorList>
            <person name="Kaur P."/>
            <person name="Appels R."/>
            <person name="Bayer P.E."/>
            <person name="Keeble-Gagnere G."/>
            <person name="Wang J."/>
            <person name="Hirakawa H."/>
            <person name="Shirasawa K."/>
            <person name="Vercoe P."/>
            <person name="Stefanova K."/>
            <person name="Durmic Z."/>
            <person name="Nichols P."/>
            <person name="Revell C."/>
            <person name="Isobe S.N."/>
            <person name="Edwards D."/>
            <person name="Erskine W."/>
        </authorList>
    </citation>
    <scope>NUCLEOTIDE SEQUENCE [LARGE SCALE GENOMIC DNA]</scope>
    <source>
        <strain evidence="2">cv. Daliak</strain>
    </source>
</reference>